<gene>
    <name evidence="1" type="ORF">CDAR_39461</name>
</gene>
<organism evidence="1 2">
    <name type="scientific">Caerostris darwini</name>
    <dbReference type="NCBI Taxonomy" id="1538125"/>
    <lineage>
        <taxon>Eukaryota</taxon>
        <taxon>Metazoa</taxon>
        <taxon>Ecdysozoa</taxon>
        <taxon>Arthropoda</taxon>
        <taxon>Chelicerata</taxon>
        <taxon>Arachnida</taxon>
        <taxon>Araneae</taxon>
        <taxon>Araneomorphae</taxon>
        <taxon>Entelegynae</taxon>
        <taxon>Araneoidea</taxon>
        <taxon>Araneidae</taxon>
        <taxon>Caerostris</taxon>
    </lineage>
</organism>
<name>A0AAV4U6A8_9ARAC</name>
<sequence length="121" mass="13464">MTRAKTIINDLRNVKSIFFIGYADKKTCIQNVFNTEIGDQGYRTCYDRSAALVIPRIKQVITASNGQMTVDRTKFATLGSNTSNTKVGKAIQACAAEDDDRLYQEAAKAVQCVFEEIKKIC</sequence>
<evidence type="ECO:0000313" key="2">
    <source>
        <dbReference type="Proteomes" id="UP001054837"/>
    </source>
</evidence>
<protein>
    <submittedName>
        <fullName evidence="1">Uncharacterized protein</fullName>
    </submittedName>
</protein>
<proteinExistence type="predicted"/>
<dbReference type="EMBL" id="BPLQ01010754">
    <property type="protein sequence ID" value="GIY53319.1"/>
    <property type="molecule type" value="Genomic_DNA"/>
</dbReference>
<dbReference type="Proteomes" id="UP001054837">
    <property type="component" value="Unassembled WGS sequence"/>
</dbReference>
<reference evidence="1 2" key="1">
    <citation type="submission" date="2021-06" db="EMBL/GenBank/DDBJ databases">
        <title>Caerostris darwini draft genome.</title>
        <authorList>
            <person name="Kono N."/>
            <person name="Arakawa K."/>
        </authorList>
    </citation>
    <scope>NUCLEOTIDE SEQUENCE [LARGE SCALE GENOMIC DNA]</scope>
</reference>
<accession>A0AAV4U6A8</accession>
<comment type="caution">
    <text evidence="1">The sequence shown here is derived from an EMBL/GenBank/DDBJ whole genome shotgun (WGS) entry which is preliminary data.</text>
</comment>
<dbReference type="AlphaFoldDB" id="A0AAV4U6A8"/>
<keyword evidence="2" id="KW-1185">Reference proteome</keyword>
<evidence type="ECO:0000313" key="1">
    <source>
        <dbReference type="EMBL" id="GIY53319.1"/>
    </source>
</evidence>